<protein>
    <recommendedName>
        <fullName evidence="4">Prepilin type IV endopeptidase peptidase domain-containing protein</fullName>
    </recommendedName>
</protein>
<dbReference type="RefSeq" id="WP_303280807.1">
    <property type="nucleotide sequence ID" value="NZ_BAABCZ010000016.1"/>
</dbReference>
<organism evidence="2 3">
    <name type="scientific">Flavivirga amylovorans</name>
    <dbReference type="NCBI Taxonomy" id="870486"/>
    <lineage>
        <taxon>Bacteria</taxon>
        <taxon>Pseudomonadati</taxon>
        <taxon>Bacteroidota</taxon>
        <taxon>Flavobacteriia</taxon>
        <taxon>Flavobacteriales</taxon>
        <taxon>Flavobacteriaceae</taxon>
        <taxon>Flavivirga</taxon>
    </lineage>
</organism>
<feature type="transmembrane region" description="Helical" evidence="1">
    <location>
        <begin position="7"/>
        <end position="23"/>
    </location>
</feature>
<evidence type="ECO:0000256" key="1">
    <source>
        <dbReference type="SAM" id="Phobius"/>
    </source>
</evidence>
<keyword evidence="1" id="KW-0472">Membrane</keyword>
<accession>A0ABT8WXR0</accession>
<keyword evidence="3" id="KW-1185">Reference proteome</keyword>
<gene>
    <name evidence="2" type="ORF">Q4Q39_02620</name>
</gene>
<feature type="transmembrane region" description="Helical" evidence="1">
    <location>
        <begin position="136"/>
        <end position="160"/>
    </location>
</feature>
<feature type="transmembrane region" description="Helical" evidence="1">
    <location>
        <begin position="52"/>
        <end position="74"/>
    </location>
</feature>
<name>A0ABT8WXR0_9FLAO</name>
<feature type="transmembrane region" description="Helical" evidence="1">
    <location>
        <begin position="29"/>
        <end position="45"/>
    </location>
</feature>
<keyword evidence="1" id="KW-1133">Transmembrane helix</keyword>
<sequence length="162" mass="18665">MHIITTLKLVLILIFTFIGFQDIKERQVYWFLFPVIGILCGILFYKNTLPELFFNAITLNVIFVTTLILIVFLYSNLKLKTRFLNTIGLGDVLLFAGLSLSFATISFIIIFVSALFFSLLLHIILKKRSAFRTVPLAGYMSLFFSITYMAYWSGFINGLYRI</sequence>
<reference evidence="2" key="1">
    <citation type="submission" date="2023-07" db="EMBL/GenBank/DDBJ databases">
        <title>Two novel species in the genus Flavivirga.</title>
        <authorList>
            <person name="Kwon K."/>
        </authorList>
    </citation>
    <scope>NUCLEOTIDE SEQUENCE</scope>
    <source>
        <strain evidence="2">KACC 14157</strain>
    </source>
</reference>
<evidence type="ECO:0000313" key="2">
    <source>
        <dbReference type="EMBL" id="MDO5986287.1"/>
    </source>
</evidence>
<proteinExistence type="predicted"/>
<keyword evidence="1" id="KW-0812">Transmembrane</keyword>
<feature type="transmembrane region" description="Helical" evidence="1">
    <location>
        <begin position="94"/>
        <end position="124"/>
    </location>
</feature>
<evidence type="ECO:0000313" key="3">
    <source>
        <dbReference type="Proteomes" id="UP001176891"/>
    </source>
</evidence>
<evidence type="ECO:0008006" key="4">
    <source>
        <dbReference type="Google" id="ProtNLM"/>
    </source>
</evidence>
<dbReference type="Proteomes" id="UP001176891">
    <property type="component" value="Unassembled WGS sequence"/>
</dbReference>
<comment type="caution">
    <text evidence="2">The sequence shown here is derived from an EMBL/GenBank/DDBJ whole genome shotgun (WGS) entry which is preliminary data.</text>
</comment>
<dbReference type="EMBL" id="JAUOEM010000001">
    <property type="protein sequence ID" value="MDO5986287.1"/>
    <property type="molecule type" value="Genomic_DNA"/>
</dbReference>